<feature type="domain" description="Insertion element IS150 protein InsJ-like helix-turn-helix" evidence="2">
    <location>
        <begin position="18"/>
        <end position="61"/>
    </location>
</feature>
<dbReference type="Proteomes" id="UP000596083">
    <property type="component" value="Chromosome"/>
</dbReference>
<organism evidence="3 4">
    <name type="scientific">Martelella lutilitoris</name>
    <dbReference type="NCBI Taxonomy" id="2583532"/>
    <lineage>
        <taxon>Bacteria</taxon>
        <taxon>Pseudomonadati</taxon>
        <taxon>Pseudomonadota</taxon>
        <taxon>Alphaproteobacteria</taxon>
        <taxon>Hyphomicrobiales</taxon>
        <taxon>Aurantimonadaceae</taxon>
        <taxon>Martelella</taxon>
    </lineage>
</organism>
<sequence length="81" mass="9127">MGWEAKSAVDQRLAFCRLCALEGANVSQLCLRFGISRQAGYVWLKRVRSGEAAQDRSRRPHSSPRRTDRAVEQAVRDARPA</sequence>
<feature type="compositionally biased region" description="Basic and acidic residues" evidence="1">
    <location>
        <begin position="65"/>
        <end position="81"/>
    </location>
</feature>
<evidence type="ECO:0000259" key="2">
    <source>
        <dbReference type="Pfam" id="PF13518"/>
    </source>
</evidence>
<reference evidence="3 4" key="1">
    <citation type="submission" date="2020-12" db="EMBL/GenBank/DDBJ databases">
        <authorList>
            <person name="Zheng R.K."/>
            <person name="Sun C.M."/>
        </authorList>
    </citation>
    <scope>NUCLEOTIDE SEQUENCE [LARGE SCALE GENOMIC DNA]</scope>
    <source>
        <strain evidence="3 4">ZRK001</strain>
    </source>
</reference>
<dbReference type="EMBL" id="CP066786">
    <property type="protein sequence ID" value="QQM31972.1"/>
    <property type="molecule type" value="Genomic_DNA"/>
</dbReference>
<protein>
    <submittedName>
        <fullName evidence="3">Helix-turn-helix domain-containing protein</fullName>
    </submittedName>
</protein>
<dbReference type="KEGG" id="mlut:JET14_07365"/>
<proteinExistence type="predicted"/>
<gene>
    <name evidence="3" type="ORF">JET14_07365</name>
</gene>
<dbReference type="InterPro" id="IPR055247">
    <property type="entry name" value="InsJ-like_HTH"/>
</dbReference>
<evidence type="ECO:0000256" key="1">
    <source>
        <dbReference type="SAM" id="MobiDB-lite"/>
    </source>
</evidence>
<dbReference type="InterPro" id="IPR009057">
    <property type="entry name" value="Homeodomain-like_sf"/>
</dbReference>
<feature type="region of interest" description="Disordered" evidence="1">
    <location>
        <begin position="50"/>
        <end position="81"/>
    </location>
</feature>
<dbReference type="SUPFAM" id="SSF46689">
    <property type="entry name" value="Homeodomain-like"/>
    <property type="match status" value="1"/>
</dbReference>
<name>A0A7T7HMM6_9HYPH</name>
<dbReference type="Pfam" id="PF13518">
    <property type="entry name" value="HTH_28"/>
    <property type="match status" value="1"/>
</dbReference>
<evidence type="ECO:0000313" key="3">
    <source>
        <dbReference type="EMBL" id="QQM31972.1"/>
    </source>
</evidence>
<dbReference type="RefSeq" id="WP_200337449.1">
    <property type="nucleotide sequence ID" value="NZ_CP066786.1"/>
</dbReference>
<accession>A0A7T7HMM6</accession>
<evidence type="ECO:0000313" key="4">
    <source>
        <dbReference type="Proteomes" id="UP000596083"/>
    </source>
</evidence>
<dbReference type="AlphaFoldDB" id="A0A7T7HMM6"/>